<keyword evidence="2 4" id="KW-0802">TPR repeat</keyword>
<dbReference type="AlphaFoldDB" id="A0A0U3B9V3"/>
<organism evidence="8 9">
    <name type="scientific">Lacimicrobium alkaliphilum</name>
    <dbReference type="NCBI Taxonomy" id="1526571"/>
    <lineage>
        <taxon>Bacteria</taxon>
        <taxon>Pseudomonadati</taxon>
        <taxon>Pseudomonadota</taxon>
        <taxon>Gammaproteobacteria</taxon>
        <taxon>Alteromonadales</taxon>
        <taxon>Alteromonadaceae</taxon>
        <taxon>Lacimicrobium</taxon>
    </lineage>
</organism>
<evidence type="ECO:0000256" key="2">
    <source>
        <dbReference type="ARBA" id="ARBA00022803"/>
    </source>
</evidence>
<evidence type="ECO:0000256" key="1">
    <source>
        <dbReference type="ARBA" id="ARBA00022737"/>
    </source>
</evidence>
<dbReference type="PANTHER" id="PTHR45586:SF1">
    <property type="entry name" value="LIPOPOLYSACCHARIDE ASSEMBLY PROTEIN B"/>
    <property type="match status" value="1"/>
</dbReference>
<dbReference type="SUPFAM" id="SSF46894">
    <property type="entry name" value="C-terminal effector domain of the bipartite response regulators"/>
    <property type="match status" value="1"/>
</dbReference>
<dbReference type="GO" id="GO:0000160">
    <property type="term" value="P:phosphorelay signal transduction system"/>
    <property type="evidence" value="ECO:0007669"/>
    <property type="project" value="InterPro"/>
</dbReference>
<dbReference type="Pfam" id="PF00486">
    <property type="entry name" value="Trans_reg_C"/>
    <property type="match status" value="1"/>
</dbReference>
<reference evidence="8 9" key="1">
    <citation type="submission" date="2015-12" db="EMBL/GenBank/DDBJ databases">
        <title>Complete genome of Lacimicrobium alkaliphilum KCTC 32984.</title>
        <authorList>
            <person name="Kim S.-G."/>
            <person name="Lee Y.-J."/>
        </authorList>
    </citation>
    <scope>NUCLEOTIDE SEQUENCE [LARGE SCALE GENOMIC DNA]</scope>
    <source>
        <strain evidence="8 9">YelD216</strain>
    </source>
</reference>
<dbReference type="Gene3D" id="1.10.10.10">
    <property type="entry name" value="Winged helix-like DNA-binding domain superfamily/Winged helix DNA-binding domain"/>
    <property type="match status" value="1"/>
</dbReference>
<dbReference type="SMART" id="SM00862">
    <property type="entry name" value="Trans_reg_C"/>
    <property type="match status" value="1"/>
</dbReference>
<dbReference type="InterPro" id="IPR036388">
    <property type="entry name" value="WH-like_DNA-bd_sf"/>
</dbReference>
<dbReference type="InterPro" id="IPR016032">
    <property type="entry name" value="Sig_transdc_resp-reg_C-effctor"/>
</dbReference>
<dbReference type="STRING" id="1526571.AT746_09405"/>
<keyword evidence="9" id="KW-1185">Reference proteome</keyword>
<dbReference type="SMART" id="SM00028">
    <property type="entry name" value="TPR"/>
    <property type="match status" value="6"/>
</dbReference>
<feature type="repeat" description="TPR" evidence="4">
    <location>
        <begin position="473"/>
        <end position="506"/>
    </location>
</feature>
<dbReference type="InterPro" id="IPR051012">
    <property type="entry name" value="CellSynth/LPSAsmb/PSIAsmb"/>
</dbReference>
<dbReference type="EMBL" id="CP013650">
    <property type="protein sequence ID" value="ALS98453.1"/>
    <property type="molecule type" value="Genomic_DNA"/>
</dbReference>
<protein>
    <recommendedName>
        <fullName evidence="7">OmpR/PhoB-type domain-containing protein</fullName>
    </recommendedName>
</protein>
<evidence type="ECO:0000256" key="5">
    <source>
        <dbReference type="PROSITE-ProRule" id="PRU01091"/>
    </source>
</evidence>
<evidence type="ECO:0000256" key="6">
    <source>
        <dbReference type="SAM" id="Phobius"/>
    </source>
</evidence>
<evidence type="ECO:0000259" key="7">
    <source>
        <dbReference type="PROSITE" id="PS51755"/>
    </source>
</evidence>
<name>A0A0U3B9V3_9ALTE</name>
<feature type="DNA-binding region" description="OmpR/PhoB-type" evidence="5">
    <location>
        <begin position="8"/>
        <end position="105"/>
    </location>
</feature>
<gene>
    <name evidence="8" type="ORF">AT746_09405</name>
</gene>
<proteinExistence type="predicted"/>
<accession>A0A0U3B9V3</accession>
<dbReference type="SUPFAM" id="SSF48452">
    <property type="entry name" value="TPR-like"/>
    <property type="match status" value="2"/>
</dbReference>
<keyword evidence="6" id="KW-0472">Membrane</keyword>
<dbReference type="Gene3D" id="3.40.50.10070">
    <property type="entry name" value="TolB, N-terminal domain"/>
    <property type="match status" value="1"/>
</dbReference>
<dbReference type="SUPFAM" id="SSF52964">
    <property type="entry name" value="TolB, N-terminal domain"/>
    <property type="match status" value="1"/>
</dbReference>
<evidence type="ECO:0000256" key="3">
    <source>
        <dbReference type="ARBA" id="ARBA00023125"/>
    </source>
</evidence>
<keyword evidence="6" id="KW-0812">Transmembrane</keyword>
<dbReference type="OrthoDB" id="8430416at2"/>
<dbReference type="Pfam" id="PF13432">
    <property type="entry name" value="TPR_16"/>
    <property type="match status" value="2"/>
</dbReference>
<dbReference type="GO" id="GO:0006355">
    <property type="term" value="P:regulation of DNA-templated transcription"/>
    <property type="evidence" value="ECO:0007669"/>
    <property type="project" value="InterPro"/>
</dbReference>
<dbReference type="PROSITE" id="PS51755">
    <property type="entry name" value="OMPR_PHOB"/>
    <property type="match status" value="1"/>
</dbReference>
<keyword evidence="6" id="KW-1133">Transmembrane helix</keyword>
<dbReference type="PROSITE" id="PS50005">
    <property type="entry name" value="TPR"/>
    <property type="match status" value="1"/>
</dbReference>
<dbReference type="Proteomes" id="UP000068447">
    <property type="component" value="Chromosome"/>
</dbReference>
<evidence type="ECO:0000313" key="8">
    <source>
        <dbReference type="EMBL" id="ALS98453.1"/>
    </source>
</evidence>
<dbReference type="RefSeq" id="WP_062479634.1">
    <property type="nucleotide sequence ID" value="NZ_CP013650.1"/>
</dbReference>
<evidence type="ECO:0000256" key="4">
    <source>
        <dbReference type="PROSITE-ProRule" id="PRU00339"/>
    </source>
</evidence>
<dbReference type="CDD" id="cd00383">
    <property type="entry name" value="trans_reg_C"/>
    <property type="match status" value="1"/>
</dbReference>
<sequence>MQEGKSPDGQFSIENFRIDAGNNSIYHEHQVLHVEPRAMHVLWVLAEHAGQTVEREVLFSRVWGQQVVVEEALTRTISQLRKALNDSHSRQLIQTIPKKGYRLACEVNWQNPQSAEAADNTESVEQHSQSARNTSAAKSALTSKPFWLAGLFVILILLAFTLNRFTQPTVEYNSSVPDKPRISVLPLKNLSGNPQHDYLANGIAEEVLTSLAQTPGLAVASRYSAFSFGNTDLTPRQIAEQLKVRYLLVGKLQGIDERGYQIQVELVDTRSEVDVWRRSYAGPQKQLSKVSHQISSDVRDYLVPQASVTGNNQWSAARIDVEAYQHYLQGQYWWMNGSTSEWFYRAEKAFLDAIKIAPDFAAAHGSLAYIYARYQFHDIYMNKEDAIDKSRQAIDTAMALDPEQVDALHAQAILATLDHHFEDAEKALQQALAVRSPNAQAWYLYSELALVQNQPDQALDYALRAREADPLSPWVNINLAMVYYYLGQYEQALQAISVAQNVDPEYSWSYVWQARILHKTGRLAEAILAMQKCLSLDPGSAANSAYLGLLYLELDKQPEAANWFERTASLYGDSVDARFWKNFIRLGYQNLEPQISLSMLQSMQSTRTGTYNLLPLMRHLYLALDRQKQGFTSLAQMQPSPLEPDTTVNIRNSELALALQVLSEDRKIKKALNQQFRELLSQFPQWALYSGFRANHLLIQGQTERALAVLLQAYQKGWIPLWWLFIQADQSDNARALKALPAFNKLSALIGAKQQQQRQQLNQRD</sequence>
<dbReference type="KEGG" id="lal:AT746_09405"/>
<dbReference type="InterPro" id="IPR019734">
    <property type="entry name" value="TPR_rpt"/>
</dbReference>
<feature type="domain" description="OmpR/PhoB-type" evidence="7">
    <location>
        <begin position="8"/>
        <end position="105"/>
    </location>
</feature>
<dbReference type="PANTHER" id="PTHR45586">
    <property type="entry name" value="TPR REPEAT-CONTAINING PROTEIN PA4667"/>
    <property type="match status" value="1"/>
</dbReference>
<dbReference type="InterPro" id="IPR001867">
    <property type="entry name" value="OmpR/PhoB-type_DNA-bd"/>
</dbReference>
<feature type="transmembrane region" description="Helical" evidence="6">
    <location>
        <begin position="146"/>
        <end position="165"/>
    </location>
</feature>
<dbReference type="InterPro" id="IPR011990">
    <property type="entry name" value="TPR-like_helical_dom_sf"/>
</dbReference>
<evidence type="ECO:0000313" key="9">
    <source>
        <dbReference type="Proteomes" id="UP000068447"/>
    </source>
</evidence>
<dbReference type="Gene3D" id="1.25.40.10">
    <property type="entry name" value="Tetratricopeptide repeat domain"/>
    <property type="match status" value="2"/>
</dbReference>
<keyword evidence="3 5" id="KW-0238">DNA-binding</keyword>
<keyword evidence="1" id="KW-0677">Repeat</keyword>
<dbReference type="GO" id="GO:0003677">
    <property type="term" value="F:DNA binding"/>
    <property type="evidence" value="ECO:0007669"/>
    <property type="project" value="UniProtKB-UniRule"/>
</dbReference>